<protein>
    <recommendedName>
        <fullName evidence="7">Exportin-1</fullName>
    </recommendedName>
</protein>
<keyword evidence="6" id="KW-0539">Nucleus</keyword>
<comment type="similarity">
    <text evidence="2">Belongs to the exportin family.</text>
</comment>
<name>A0A3P3YB71_PLABS</name>
<dbReference type="InterPro" id="IPR013598">
    <property type="entry name" value="Exportin-1/Importin-b-like"/>
</dbReference>
<dbReference type="FunFam" id="1.25.10.10:FF:001255">
    <property type="entry name" value="Exportin 1"/>
    <property type="match status" value="1"/>
</dbReference>
<organism evidence="9 10">
    <name type="scientific">Plasmodiophora brassicae</name>
    <name type="common">Clubroot disease agent</name>
    <dbReference type="NCBI Taxonomy" id="37360"/>
    <lineage>
        <taxon>Eukaryota</taxon>
        <taxon>Sar</taxon>
        <taxon>Rhizaria</taxon>
        <taxon>Endomyxa</taxon>
        <taxon>Phytomyxea</taxon>
        <taxon>Plasmodiophorida</taxon>
        <taxon>Plasmodiophoridae</taxon>
        <taxon>Plasmodiophora</taxon>
    </lineage>
</organism>
<dbReference type="InterPro" id="IPR045065">
    <property type="entry name" value="XPO1/5"/>
</dbReference>
<dbReference type="GO" id="GO:0031267">
    <property type="term" value="F:small GTPase binding"/>
    <property type="evidence" value="ECO:0007669"/>
    <property type="project" value="InterPro"/>
</dbReference>
<dbReference type="SMART" id="SM01102">
    <property type="entry name" value="CRM1_C"/>
    <property type="match status" value="1"/>
</dbReference>
<gene>
    <name evidence="9" type="ORF">PLBR_LOCUS4465</name>
</gene>
<dbReference type="Pfam" id="PF08389">
    <property type="entry name" value="Xpo1"/>
    <property type="match status" value="1"/>
</dbReference>
<proteinExistence type="inferred from homology"/>
<keyword evidence="4" id="KW-0509">mRNA transport</keyword>
<dbReference type="Pfam" id="PF08767">
    <property type="entry name" value="CRM1_C"/>
    <property type="match status" value="1"/>
</dbReference>
<dbReference type="PROSITE" id="PS50166">
    <property type="entry name" value="IMPORTIN_B_NT"/>
    <property type="match status" value="1"/>
</dbReference>
<evidence type="ECO:0000256" key="1">
    <source>
        <dbReference type="ARBA" id="ARBA00004123"/>
    </source>
</evidence>
<dbReference type="SUPFAM" id="SSF48371">
    <property type="entry name" value="ARM repeat"/>
    <property type="match status" value="1"/>
</dbReference>
<evidence type="ECO:0000256" key="7">
    <source>
        <dbReference type="ARBA" id="ARBA00073514"/>
    </source>
</evidence>
<dbReference type="Pfam" id="PF18787">
    <property type="entry name" value="CRM1_repeat_3"/>
    <property type="match status" value="1"/>
</dbReference>
<dbReference type="GO" id="GO:0005634">
    <property type="term" value="C:nucleus"/>
    <property type="evidence" value="ECO:0007669"/>
    <property type="project" value="UniProtKB-SubCell"/>
</dbReference>
<dbReference type="Pfam" id="PF18784">
    <property type="entry name" value="CRM1_repeat_2"/>
    <property type="match status" value="1"/>
</dbReference>
<keyword evidence="5" id="KW-0653">Protein transport</keyword>
<evidence type="ECO:0000256" key="3">
    <source>
        <dbReference type="ARBA" id="ARBA00022448"/>
    </source>
</evidence>
<dbReference type="SMART" id="SM00913">
    <property type="entry name" value="IBN_N"/>
    <property type="match status" value="1"/>
</dbReference>
<dbReference type="GO" id="GO:0000055">
    <property type="term" value="P:ribosomal large subunit export from nucleus"/>
    <property type="evidence" value="ECO:0007669"/>
    <property type="project" value="TreeGrafter"/>
</dbReference>
<dbReference type="Pfam" id="PF18777">
    <property type="entry name" value="CRM1_repeat"/>
    <property type="match status" value="1"/>
</dbReference>
<sequence>MERLLDFNVPLDTGLLDQAVDEFFSGRSSPAVQEVLVKFQDHPDSWLRVDQILEKSQSNNTKIIALNILENAVKSRWKVLPAEHKEGIKKYIVDQIIKMSSNYDTLKAQSVFVRKLNLILVQVVKREWPQNWPSFIPDLVNSSKQSESLCANNMEILKLLSEEIFDYSKDEMTQADRKVVQVNLNAEFGLIFQLCQYVLSVSQDPALLSTTLSTLQRFLSWIPVGFIFETDLLELLAVKFLREPLFQNKALWCLADIGSLQGPELQQFAPKFYQLFNAVIQHVSVILPPNLNTVEIYAAGNAQTQAFFRHLANFLTGFLSSHLSMLENGPQDVVELIVPALRILLRISEIHESVIFKICLDFWFKFVSELYLSRNAGTPTDQSAMFMMGAGFNRPVAMNPKLQRYAPALSQLRIVLISRMAKPEEVLIVENEHGEIVKETLKDTDSIQLYMSMRHCLVYLTHLDPEDTQVIMLSKLNRQIDGSEWSWRNLNTLCWAIGSISGAMSEEMEKDFLVSVIKDLLGLCELKRGKEHKAVIASNIMYVVGQYPRFLRQHWRFLKTVVKKLFEFMHESYPGVQDMACDTFLKIAKRCRKKFVILQRSEMSPFIEEILQDLPEIIKDLQPSQIQCFYEAVGFVIGAETNAETRQRLVLSLMNMPNQSWTGIVAQANQRLESLWDPKTVASVKTILRTNAFVARSLGPGEFISAKVAQNPIEIHSSLVRGMRAVKSEILQLIQAFIESAQAADFDAIVANFLPPLLEPVLDDYSRAVPDARDATVLSLFATIIEKLGQKITEAVPRVLDSLFQPTIDMITTNFEDYPDHRIHFFSLLRAVNLTCFAAFFLISAEKFQMVMNSIAWSFKHLERNVADTGLNLLYELLQNVEKSEVVNDFYCAYMLSILQDVLAVLTDTFHKPGFKMHAQILAKLFGAVESGRITVPLWNAQGAGANQFSNNQQFIRHFVEDLLRKAFPQVTPAQISGFVQGLFQLHLDLTRFKEHLRDFLVQLKEFSADNADLFLEEQEQAKKAREEAMKAIPGMDYVPPSMRSGADEKMDAIGKVVLLFERRCTLEGGRNQLSIRASSSSAFVPRK</sequence>
<evidence type="ECO:0000259" key="8">
    <source>
        <dbReference type="PROSITE" id="PS50166"/>
    </source>
</evidence>
<dbReference type="Gene3D" id="1.25.10.10">
    <property type="entry name" value="Leucine-rich Repeat Variant"/>
    <property type="match status" value="1"/>
</dbReference>
<dbReference type="AlphaFoldDB" id="A0A3P3YB71"/>
<reference evidence="9 10" key="1">
    <citation type="submission" date="2018-03" db="EMBL/GenBank/DDBJ databases">
        <authorList>
            <person name="Fogelqvist J."/>
        </authorList>
    </citation>
    <scope>NUCLEOTIDE SEQUENCE [LARGE SCALE GENOMIC DNA]</scope>
</reference>
<dbReference type="PANTHER" id="PTHR11223:SF2">
    <property type="entry name" value="EXPORTIN-1"/>
    <property type="match status" value="1"/>
</dbReference>
<dbReference type="Pfam" id="PF03810">
    <property type="entry name" value="IBN_N"/>
    <property type="match status" value="1"/>
</dbReference>
<keyword evidence="9" id="KW-0496">Mitochondrion</keyword>
<dbReference type="InterPro" id="IPR041123">
    <property type="entry name" value="CRM1_repeat"/>
</dbReference>
<geneLocation type="mitochondrion" evidence="9"/>
<dbReference type="GO" id="GO:0000056">
    <property type="term" value="P:ribosomal small subunit export from nucleus"/>
    <property type="evidence" value="ECO:0007669"/>
    <property type="project" value="TreeGrafter"/>
</dbReference>
<dbReference type="InterPro" id="IPR001494">
    <property type="entry name" value="Importin-beta_N"/>
</dbReference>
<accession>A0A3P3YB71</accession>
<feature type="domain" description="Importin N-terminal" evidence="8">
    <location>
        <begin position="32"/>
        <end position="98"/>
    </location>
</feature>
<dbReference type="InterPro" id="IPR041235">
    <property type="entry name" value="Exp1_repeat_2"/>
</dbReference>
<dbReference type="GO" id="GO:0005049">
    <property type="term" value="F:nuclear export signal receptor activity"/>
    <property type="evidence" value="ECO:0007669"/>
    <property type="project" value="InterPro"/>
</dbReference>
<evidence type="ECO:0000313" key="10">
    <source>
        <dbReference type="Proteomes" id="UP000290189"/>
    </source>
</evidence>
<comment type="subcellular location">
    <subcellularLocation>
        <location evidence="1">Nucleus</location>
    </subcellularLocation>
</comment>
<dbReference type="Proteomes" id="UP000290189">
    <property type="component" value="Unassembled WGS sequence"/>
</dbReference>
<dbReference type="EMBL" id="OVEO01000007">
    <property type="protein sequence ID" value="SPQ97250.1"/>
    <property type="molecule type" value="Genomic_DNA"/>
</dbReference>
<dbReference type="InterPro" id="IPR016024">
    <property type="entry name" value="ARM-type_fold"/>
</dbReference>
<dbReference type="GO" id="GO:0051028">
    <property type="term" value="P:mRNA transport"/>
    <property type="evidence" value="ECO:0007669"/>
    <property type="project" value="UniProtKB-KW"/>
</dbReference>
<dbReference type="PANTHER" id="PTHR11223">
    <property type="entry name" value="EXPORTIN 1/5"/>
    <property type="match status" value="1"/>
</dbReference>
<dbReference type="InterPro" id="IPR014877">
    <property type="entry name" value="XPO1_C_dom"/>
</dbReference>
<dbReference type="GO" id="GO:0006611">
    <property type="term" value="P:protein export from nucleus"/>
    <property type="evidence" value="ECO:0007669"/>
    <property type="project" value="InterPro"/>
</dbReference>
<evidence type="ECO:0000313" key="9">
    <source>
        <dbReference type="EMBL" id="SPQ97250.1"/>
    </source>
</evidence>
<keyword evidence="3" id="KW-0813">Transport</keyword>
<evidence type="ECO:0000256" key="5">
    <source>
        <dbReference type="ARBA" id="ARBA00022927"/>
    </source>
</evidence>
<dbReference type="GO" id="GO:0005737">
    <property type="term" value="C:cytoplasm"/>
    <property type="evidence" value="ECO:0007669"/>
    <property type="project" value="TreeGrafter"/>
</dbReference>
<dbReference type="InterPro" id="IPR040485">
    <property type="entry name" value="XPO1_repeat_3"/>
</dbReference>
<evidence type="ECO:0000256" key="4">
    <source>
        <dbReference type="ARBA" id="ARBA00022816"/>
    </source>
</evidence>
<evidence type="ECO:0000256" key="6">
    <source>
        <dbReference type="ARBA" id="ARBA00023242"/>
    </source>
</evidence>
<evidence type="ECO:0000256" key="2">
    <source>
        <dbReference type="ARBA" id="ARBA00009466"/>
    </source>
</evidence>
<dbReference type="InterPro" id="IPR011989">
    <property type="entry name" value="ARM-like"/>
</dbReference>